<feature type="coiled-coil region" evidence="1">
    <location>
        <begin position="1930"/>
        <end position="1964"/>
    </location>
</feature>
<dbReference type="PANTHER" id="PTHR33331">
    <property type="entry name" value="COILED-COIL DOMAIN-CONTAINING PROTEIN 162"/>
    <property type="match status" value="1"/>
</dbReference>
<feature type="region of interest" description="Disordered" evidence="2">
    <location>
        <begin position="1268"/>
        <end position="1289"/>
    </location>
</feature>
<feature type="compositionally biased region" description="Polar residues" evidence="2">
    <location>
        <begin position="1547"/>
        <end position="1559"/>
    </location>
</feature>
<sequence>MEGIYEVSSSEKVRSLEEDLKKELKELQNEVEEGNFLSSSSAPKAFGSVPLPKDVEHFKRERKLAINKSLQVREAQPLIIQADVMREEMTSCCEVEYTGKSIPLLLHQFFVDRIEHLVQCKHMHMLRWARFCEHTKAIENLYPVYQKRLSYIMEEYHDCLQRARRLAVACEATLTGSDSAMSVVTMDDLLIYTRWFICMLHSVKKINGFIRTIEWLPSTHKNSIQPQTAEKEEKPPEQERKMSTTPATPSKARGQLKKILSQVSITAHLHVLRPTTVPDADLPPPPPLSLSPYQLVSGTNPSIAAAAAASGGGLASDEINLKLPLHETPLGVIKPLLEFLMTCYAVEMDINQINTHADEMDLFTMVTRRFKKVFSKQEQMRTFPVYDASIEEFGDSKIRGEGALHTFKQHSNWISFNPLRPEQTSTQVKAMTKLRQKGNIDELLRAHSRFLHVQDGQRVLGSLKEHAKAVLEPPKPHSASVTTYRTQHDTAAVWKRIFSYASVSLSSKDDVLEFDTKISEDDMGGSSNSAGEFDLGTAVELLGLDDEDAKTQASRLQGAYMSFLLLRHLRLRDLQRSCLGILNYFRSTERTLTINNGGLSLEGGKQKASKHQVFHGGGITGVGSHQYIHNTPADYRVEQSEFMEFSEVENHDDFFTTEEGRVHIQDQRGFYIMYDSALADFKELETELLLVATHFIEKDKDFRLPRNLRGDHIDLAAYGHQQVDRFAVLLDLWTNEVAYLENKRQLLDCYLEAYHHVLDIKEKNRLAQVMINVMQSRPRFDFTADYFVKIYRAECVCLRLHCSLIKSVLDKQIDEEREYIQKVCREDNPALFGLPHRIVPQQHIAVNTSRPALKYIYMLEFHPSLGLASRVYESLQNALKMFIQIHKPKSTGEMISLERRLYEVVQKEWDSLEPIGHSFAQQTQKDLFSEVFAEDPIFVCEVAQSLVNRASESKKGGRKSVKEKQKILTDVWSKLLEVITLRHRLITSGQETDVVTKAYRRKAKEIGFDEYHAFLRAVSFDFAQTKPEAEIQNVLVTIVTEDDSRVDRYTPAYTPLAIQELDEKHLGSFSFRTREGFLQIMSGAGVEKLQTILSAQIVHKNLIISSILQLDSCAKVISAEKAKAVETEKSAGLSPRSSHDTSLTSRASSAEAVPAHLAPFSTKRMDREFERKLQEVFVSVQLEKTSLRDKMLNDYIHKKEQMGTVMKNIDEVIKLKRKLVTDFCENLHKRVSQYSLQSQIIAYSASLLNLMSDFPTTRDAHFVIGEEDEKKTEEDDKISSDPKHFTPRPRRLLSSDGKNLLNLWFIPHYTEIIKMFPKMKVDERNAALKVMLKLISSLHDICQYLCAHARLGSSHARLGSQKLEFSGVTADWGGTEGIGAELREIQKQINHLENPLDPQEVAEFLAKRRDNMFLEFDISISHSVRDTFLSTGNEVAYKSITENMHFALKNLSNLPRSCIYSPFISVPEPLEPKDQLTKNLYPWRSFSDRYGPFPMMYWPWDLIGENMQLCLAGLRDVDRHVVNGEILGVSLLLEDVLQNGLPDIFTQQPDDSTLSTTGQRSRPSTSTSRRPPSRHGDTHDSTSGDVGETAVAVETGLYGDISKGTISFSTNPKAAVKLINLFLLVCSRLELLKTDWGCRKLGVNEIFSSKLYRTLCKIYKIEILQPVYQQIAVRMGQGQEYAALGALVNDDEPLSSPPGSTEMELKVKQLIRLLENLECTMIYDVIRRISREHTLVVSERGRDDATLPTDLWKKPVMKENCTIAKPHLVENFIQDLMSEHTNKGDNLTFTKDHLDKCLVKLASETMLRERNCFESYAMYYENLLRHQHQLLYIKEQEIKQHLDTIDANSSATIVDVHCQLADRSHEQLLEITALRAKIAEMRESLMNQEKELRERVKSDFASLVQELFTNCFSMKNRFEEFRLFLHDDVHEGLSDVRRKAVEDMKKLREKSGTLKEESEAASKQVLAKSEQIRRFQEENKHLGQLFLKIKTMNNWKRTRLFIRYHDSVEGLRDEADRAKRECLEVKKIAEEKEVLFKQEQSALRKALSEVERECQKLRKKLQYEQKTKLQKMHAQMQEANSMRQLELAKSTNIDKLISDLEEKELQLRLLTQNLDRDQRRNLFAQEQSKKALKQMMLQLDHERHLKLDAFERVEDLQRQIYEYEQHLTSGLSRPGSGAGSRSASRTDKRPLSSYRTVPESFAASPLFVPSVTARQTKPVNVSVLSGEVCGLRLSCFQRDKLPHQTLE</sequence>
<dbReference type="EMBL" id="CALNXI010000027">
    <property type="protein sequence ID" value="CAH3015696.1"/>
    <property type="molecule type" value="Genomic_DNA"/>
</dbReference>
<feature type="coiled-coil region" evidence="1">
    <location>
        <begin position="2093"/>
        <end position="2120"/>
    </location>
</feature>
<evidence type="ECO:0000313" key="5">
    <source>
        <dbReference type="Proteomes" id="UP001159427"/>
    </source>
</evidence>
<dbReference type="InterPro" id="IPR029376">
    <property type="entry name" value="DUF4549"/>
</dbReference>
<feature type="compositionally biased region" description="Low complexity" evidence="2">
    <location>
        <begin position="1560"/>
        <end position="1570"/>
    </location>
</feature>
<feature type="coiled-coil region" evidence="1">
    <location>
        <begin position="2008"/>
        <end position="2067"/>
    </location>
</feature>
<organism evidence="4 5">
    <name type="scientific">Porites evermanni</name>
    <dbReference type="NCBI Taxonomy" id="104178"/>
    <lineage>
        <taxon>Eukaryota</taxon>
        <taxon>Metazoa</taxon>
        <taxon>Cnidaria</taxon>
        <taxon>Anthozoa</taxon>
        <taxon>Hexacorallia</taxon>
        <taxon>Scleractinia</taxon>
        <taxon>Fungiina</taxon>
        <taxon>Poritidae</taxon>
        <taxon>Porites</taxon>
    </lineage>
</organism>
<keyword evidence="5" id="KW-1185">Reference proteome</keyword>
<name>A0ABN8LF31_9CNID</name>
<dbReference type="Pfam" id="PF15082">
    <property type="entry name" value="DUF4549"/>
    <property type="match status" value="1"/>
</dbReference>
<feature type="region of interest" description="Disordered" evidence="2">
    <location>
        <begin position="1547"/>
        <end position="1586"/>
    </location>
</feature>
<feature type="region of interest" description="Disordered" evidence="2">
    <location>
        <begin position="2167"/>
        <end position="2193"/>
    </location>
</feature>
<evidence type="ECO:0000256" key="2">
    <source>
        <dbReference type="SAM" id="MobiDB-lite"/>
    </source>
</evidence>
<feature type="coiled-coil region" evidence="1">
    <location>
        <begin position="10"/>
        <end position="37"/>
    </location>
</feature>
<feature type="compositionally biased region" description="Basic and acidic residues" evidence="2">
    <location>
        <begin position="229"/>
        <end position="242"/>
    </location>
</feature>
<dbReference type="InterPro" id="IPR040401">
    <property type="entry name" value="CCDC162"/>
</dbReference>
<protein>
    <recommendedName>
        <fullName evidence="3">DUF4549 domain-containing protein</fullName>
    </recommendedName>
</protein>
<comment type="caution">
    <text evidence="4">The sequence shown here is derived from an EMBL/GenBank/DDBJ whole genome shotgun (WGS) entry which is preliminary data.</text>
</comment>
<reference evidence="4 5" key="1">
    <citation type="submission" date="2022-05" db="EMBL/GenBank/DDBJ databases">
        <authorList>
            <consortium name="Genoscope - CEA"/>
            <person name="William W."/>
        </authorList>
    </citation>
    <scope>NUCLEOTIDE SEQUENCE [LARGE SCALE GENOMIC DNA]</scope>
</reference>
<evidence type="ECO:0000259" key="3">
    <source>
        <dbReference type="Pfam" id="PF15082"/>
    </source>
</evidence>
<dbReference type="PANTHER" id="PTHR33331:SF13">
    <property type="entry name" value="COILED-COIL DOMAIN CONTAINING 162"/>
    <property type="match status" value="1"/>
</dbReference>
<gene>
    <name evidence="4" type="ORF">PEVE_00020049</name>
</gene>
<proteinExistence type="predicted"/>
<dbReference type="Proteomes" id="UP001159427">
    <property type="component" value="Unassembled WGS sequence"/>
</dbReference>
<feature type="region of interest" description="Disordered" evidence="2">
    <location>
        <begin position="221"/>
        <end position="254"/>
    </location>
</feature>
<evidence type="ECO:0000313" key="4">
    <source>
        <dbReference type="EMBL" id="CAH3015696.1"/>
    </source>
</evidence>
<evidence type="ECO:0000256" key="1">
    <source>
        <dbReference type="SAM" id="Coils"/>
    </source>
</evidence>
<keyword evidence="1" id="KW-0175">Coiled coil</keyword>
<feature type="region of interest" description="Disordered" evidence="2">
    <location>
        <begin position="1127"/>
        <end position="1150"/>
    </location>
</feature>
<feature type="compositionally biased region" description="Low complexity" evidence="2">
    <location>
        <begin position="2169"/>
        <end position="2183"/>
    </location>
</feature>
<feature type="compositionally biased region" description="Basic and acidic residues" evidence="2">
    <location>
        <begin position="1268"/>
        <end position="1284"/>
    </location>
</feature>
<feature type="domain" description="DUF4549" evidence="3">
    <location>
        <begin position="5"/>
        <end position="146"/>
    </location>
</feature>
<accession>A0ABN8LF31</accession>